<evidence type="ECO:0000256" key="1">
    <source>
        <dbReference type="SAM" id="MobiDB-lite"/>
    </source>
</evidence>
<keyword evidence="3" id="KW-1185">Reference proteome</keyword>
<evidence type="ECO:0000313" key="3">
    <source>
        <dbReference type="Proteomes" id="UP000828390"/>
    </source>
</evidence>
<organism evidence="2 3">
    <name type="scientific">Dreissena polymorpha</name>
    <name type="common">Zebra mussel</name>
    <name type="synonym">Mytilus polymorpha</name>
    <dbReference type="NCBI Taxonomy" id="45954"/>
    <lineage>
        <taxon>Eukaryota</taxon>
        <taxon>Metazoa</taxon>
        <taxon>Spiralia</taxon>
        <taxon>Lophotrochozoa</taxon>
        <taxon>Mollusca</taxon>
        <taxon>Bivalvia</taxon>
        <taxon>Autobranchia</taxon>
        <taxon>Heteroconchia</taxon>
        <taxon>Euheterodonta</taxon>
        <taxon>Imparidentia</taxon>
        <taxon>Neoheterodontei</taxon>
        <taxon>Myida</taxon>
        <taxon>Dreissenoidea</taxon>
        <taxon>Dreissenidae</taxon>
        <taxon>Dreissena</taxon>
    </lineage>
</organism>
<protein>
    <submittedName>
        <fullName evidence="2">Uncharacterized protein</fullName>
    </submittedName>
</protein>
<dbReference type="EMBL" id="JAIWYP010000005">
    <property type="protein sequence ID" value="KAH3829574.1"/>
    <property type="molecule type" value="Genomic_DNA"/>
</dbReference>
<dbReference type="AlphaFoldDB" id="A0A9D4H9X2"/>
<reference evidence="2" key="2">
    <citation type="submission" date="2020-11" db="EMBL/GenBank/DDBJ databases">
        <authorList>
            <person name="McCartney M.A."/>
            <person name="Auch B."/>
            <person name="Kono T."/>
            <person name="Mallez S."/>
            <person name="Becker A."/>
            <person name="Gohl D.M."/>
            <person name="Silverstein K.A.T."/>
            <person name="Koren S."/>
            <person name="Bechman K.B."/>
            <person name="Herman A."/>
            <person name="Abrahante J.E."/>
            <person name="Garbe J."/>
        </authorList>
    </citation>
    <scope>NUCLEOTIDE SEQUENCE</scope>
    <source>
        <strain evidence="2">Duluth1</strain>
        <tissue evidence="2">Whole animal</tissue>
    </source>
</reference>
<name>A0A9D4H9X2_DREPO</name>
<reference evidence="2" key="1">
    <citation type="journal article" date="2019" name="bioRxiv">
        <title>The Genome of the Zebra Mussel, Dreissena polymorpha: A Resource for Invasive Species Research.</title>
        <authorList>
            <person name="McCartney M.A."/>
            <person name="Auch B."/>
            <person name="Kono T."/>
            <person name="Mallez S."/>
            <person name="Zhang Y."/>
            <person name="Obille A."/>
            <person name="Becker A."/>
            <person name="Abrahante J.E."/>
            <person name="Garbe J."/>
            <person name="Badalamenti J.P."/>
            <person name="Herman A."/>
            <person name="Mangelson H."/>
            <person name="Liachko I."/>
            <person name="Sullivan S."/>
            <person name="Sone E.D."/>
            <person name="Koren S."/>
            <person name="Silverstein K.A.T."/>
            <person name="Beckman K.B."/>
            <person name="Gohl D.M."/>
        </authorList>
    </citation>
    <scope>NUCLEOTIDE SEQUENCE</scope>
    <source>
        <strain evidence="2">Duluth1</strain>
        <tissue evidence="2">Whole animal</tissue>
    </source>
</reference>
<feature type="region of interest" description="Disordered" evidence="1">
    <location>
        <begin position="57"/>
        <end position="77"/>
    </location>
</feature>
<evidence type="ECO:0000313" key="2">
    <source>
        <dbReference type="EMBL" id="KAH3829574.1"/>
    </source>
</evidence>
<dbReference type="Proteomes" id="UP000828390">
    <property type="component" value="Unassembled WGS sequence"/>
</dbReference>
<sequence>MKSSMCDVEIRFSVDGTETVEPVPECLKDVFLTGKADGFNTKIQNNVTLPKRYAKSLSVPSAPEGTSTESGKADDNYNRARDMRTAIEWIKQEIVSKICKPNFHKMKYMQVKCRQTYTCIYLFSKDTT</sequence>
<gene>
    <name evidence="2" type="ORF">DPMN_131571</name>
</gene>
<accession>A0A9D4H9X2</accession>
<comment type="caution">
    <text evidence="2">The sequence shown here is derived from an EMBL/GenBank/DDBJ whole genome shotgun (WGS) entry which is preliminary data.</text>
</comment>
<proteinExistence type="predicted"/>